<dbReference type="EMBL" id="QQAH01000005">
    <property type="protein sequence ID" value="RDD82558.1"/>
    <property type="molecule type" value="Genomic_DNA"/>
</dbReference>
<feature type="domain" description="SpoVT-AbrB" evidence="2">
    <location>
        <begin position="1"/>
        <end position="44"/>
    </location>
</feature>
<dbReference type="PROSITE" id="PS51740">
    <property type="entry name" value="SPOVT_ABRB"/>
    <property type="match status" value="1"/>
</dbReference>
<evidence type="ECO:0000259" key="2">
    <source>
        <dbReference type="PROSITE" id="PS51740"/>
    </source>
</evidence>
<dbReference type="GO" id="GO:0003677">
    <property type="term" value="F:DNA binding"/>
    <property type="evidence" value="ECO:0007669"/>
    <property type="project" value="UniProtKB-UniRule"/>
</dbReference>
<dbReference type="InterPro" id="IPR037914">
    <property type="entry name" value="SpoVT-AbrB_sf"/>
</dbReference>
<keyword evidence="1 3" id="KW-0238">DNA-binding</keyword>
<evidence type="ECO:0000313" key="4">
    <source>
        <dbReference type="Proteomes" id="UP000253782"/>
    </source>
</evidence>
<dbReference type="SUPFAM" id="SSF89447">
    <property type="entry name" value="AbrB/MazE/MraZ-like"/>
    <property type="match status" value="1"/>
</dbReference>
<evidence type="ECO:0000256" key="1">
    <source>
        <dbReference type="PROSITE-ProRule" id="PRU01076"/>
    </source>
</evidence>
<dbReference type="Gene3D" id="2.10.260.10">
    <property type="match status" value="1"/>
</dbReference>
<protein>
    <submittedName>
        <fullName evidence="3">AbrB/MazE/SpoVT family DNA-binding domain-containing protein</fullName>
    </submittedName>
</protein>
<dbReference type="Proteomes" id="UP000253782">
    <property type="component" value="Unassembled WGS sequence"/>
</dbReference>
<sequence length="79" mass="8765">MKITSKGQVTIPQAVREQAGLLPHSEVEFDVRSNGEVVIRRMSTPVSPIRAAFQKVRGSATAQEFKGMGTDEFMRFLRG</sequence>
<comment type="caution">
    <text evidence="3">The sequence shown here is derived from an EMBL/GenBank/DDBJ whole genome shotgun (WGS) entry which is preliminary data.</text>
</comment>
<dbReference type="Pfam" id="PF04014">
    <property type="entry name" value="MazE_antitoxin"/>
    <property type="match status" value="1"/>
</dbReference>
<dbReference type="AlphaFoldDB" id="A0A369US53"/>
<dbReference type="SMART" id="SM00966">
    <property type="entry name" value="SpoVT_AbrB"/>
    <property type="match status" value="1"/>
</dbReference>
<accession>A0A369US53</accession>
<proteinExistence type="predicted"/>
<reference evidence="3 4" key="1">
    <citation type="submission" date="2018-07" db="EMBL/GenBank/DDBJ databases">
        <title>Dyella tabacisoli L4-6T, whole genome shotgun sequence.</title>
        <authorList>
            <person name="Zhou X.-K."/>
            <person name="Li W.-J."/>
            <person name="Duan Y.-Q."/>
        </authorList>
    </citation>
    <scope>NUCLEOTIDE SEQUENCE [LARGE SCALE GENOMIC DNA]</scope>
    <source>
        <strain evidence="3 4">L4-6</strain>
    </source>
</reference>
<dbReference type="OrthoDB" id="9809003at2"/>
<dbReference type="NCBIfam" id="TIGR01439">
    <property type="entry name" value="lp_hng_hel_AbrB"/>
    <property type="match status" value="1"/>
</dbReference>
<dbReference type="RefSeq" id="WP_114844622.1">
    <property type="nucleotide sequence ID" value="NZ_JBHSPE010000001.1"/>
</dbReference>
<evidence type="ECO:0000313" key="3">
    <source>
        <dbReference type="EMBL" id="RDD82558.1"/>
    </source>
</evidence>
<gene>
    <name evidence="3" type="ORF">DVJ77_06420</name>
</gene>
<keyword evidence="4" id="KW-1185">Reference proteome</keyword>
<organism evidence="3 4">
    <name type="scientific">Dyella tabacisoli</name>
    <dbReference type="NCBI Taxonomy" id="2282381"/>
    <lineage>
        <taxon>Bacteria</taxon>
        <taxon>Pseudomonadati</taxon>
        <taxon>Pseudomonadota</taxon>
        <taxon>Gammaproteobacteria</taxon>
        <taxon>Lysobacterales</taxon>
        <taxon>Rhodanobacteraceae</taxon>
        <taxon>Dyella</taxon>
    </lineage>
</organism>
<name>A0A369US53_9GAMM</name>
<dbReference type="InterPro" id="IPR007159">
    <property type="entry name" value="SpoVT-AbrB_dom"/>
</dbReference>